<evidence type="ECO:0000256" key="1">
    <source>
        <dbReference type="ARBA" id="ARBA00004604"/>
    </source>
</evidence>
<dbReference type="HOGENOM" id="CLU_053567_1_1_1"/>
<organism evidence="10 12">
    <name type="scientific">Pichia sorbitophila (strain ATCC MYA-4447 / BCRC 22081 / CBS 7064 / NBRC 10061 / NRRL Y-12695)</name>
    <name type="common">Hybrid yeast</name>
    <dbReference type="NCBI Taxonomy" id="559304"/>
    <lineage>
        <taxon>Eukaryota</taxon>
        <taxon>Fungi</taxon>
        <taxon>Dikarya</taxon>
        <taxon>Ascomycota</taxon>
        <taxon>Saccharomycotina</taxon>
        <taxon>Pichiomycetes</taxon>
        <taxon>Debaryomycetaceae</taxon>
        <taxon>Millerozyma</taxon>
    </lineage>
</organism>
<dbReference type="InParanoid" id="G8Y9G1"/>
<comment type="subcellular location">
    <subcellularLocation>
        <location evidence="1">Nucleus</location>
        <location evidence="1">Nucleolus</location>
    </subcellularLocation>
</comment>
<dbReference type="EMBL" id="FO082048">
    <property type="protein sequence ID" value="CCE85106.1"/>
    <property type="molecule type" value="Genomic_DNA"/>
</dbReference>
<evidence type="ECO:0000259" key="9">
    <source>
        <dbReference type="Pfam" id="PF24779"/>
    </source>
</evidence>
<feature type="compositionally biased region" description="Basic residues" evidence="8">
    <location>
        <begin position="229"/>
        <end position="240"/>
    </location>
</feature>
<name>G8Y9G1_PICSO</name>
<comment type="similarity">
    <text evidence="6">Belongs to the UTP23/FCF1 family. UTP23 subfamily.</text>
</comment>
<evidence type="ECO:0000256" key="7">
    <source>
        <dbReference type="ARBA" id="ARBA00076388"/>
    </source>
</evidence>
<dbReference type="Proteomes" id="UP000005222">
    <property type="component" value="Chromosome K"/>
</dbReference>
<dbReference type="STRING" id="559304.G8Y9G1"/>
<dbReference type="OrthoDB" id="25675at2759"/>
<dbReference type="InterPro" id="IPR029060">
    <property type="entry name" value="PIN-like_dom_sf"/>
</dbReference>
<proteinExistence type="inferred from homology"/>
<dbReference type="AlphaFoldDB" id="G8Y9G1"/>
<dbReference type="InterPro" id="IPR057776">
    <property type="entry name" value="UTP23_sensor"/>
</dbReference>
<reference evidence="10" key="1">
    <citation type="submission" date="2011-10" db="EMBL/GenBank/DDBJ databases">
        <authorList>
            <person name="Genoscope - CEA"/>
        </authorList>
    </citation>
    <scope>NUCLEOTIDE SEQUENCE</scope>
</reference>
<accession>G8Y9G1</accession>
<dbReference type="InterPro" id="IPR006984">
    <property type="entry name" value="Fcf1/UTP23"/>
</dbReference>
<dbReference type="Gene3D" id="3.40.50.1010">
    <property type="entry name" value="5'-nuclease"/>
    <property type="match status" value="1"/>
</dbReference>
<dbReference type="FunCoup" id="G8Y9G1">
    <property type="interactions" value="1749"/>
</dbReference>
<dbReference type="FunFam" id="3.40.50.1010:FF:000006">
    <property type="entry name" value="rRNA-processing protein UTP23 homolog"/>
    <property type="match status" value="1"/>
</dbReference>
<dbReference type="GO" id="GO:0032040">
    <property type="term" value="C:small-subunit processome"/>
    <property type="evidence" value="ECO:0007669"/>
    <property type="project" value="InterPro"/>
</dbReference>
<evidence type="ECO:0000313" key="10">
    <source>
        <dbReference type="EMBL" id="CCE84075.1"/>
    </source>
</evidence>
<keyword evidence="12" id="KW-1185">Reference proteome</keyword>
<comment type="function">
    <text evidence="5">Involved in rRNA-processing and ribosome biogenesis.</text>
</comment>
<reference evidence="12" key="2">
    <citation type="journal article" date="2012" name="G3 (Bethesda)">
        <title>Pichia sorbitophila, an interspecies yeast hybrid reveals early steps of genome resolution following polyploidization.</title>
        <authorList>
            <person name="Leh Louis V."/>
            <person name="Despons L."/>
            <person name="Friedrich A."/>
            <person name="Martin T."/>
            <person name="Durrens P."/>
            <person name="Casaregola S."/>
            <person name="Neuveglise C."/>
            <person name="Fairhead C."/>
            <person name="Marck C."/>
            <person name="Cruz J.A."/>
            <person name="Straub M.L."/>
            <person name="Kugler V."/>
            <person name="Sacerdot C."/>
            <person name="Uzunov Z."/>
            <person name="Thierry A."/>
            <person name="Weiss S."/>
            <person name="Bleykasten C."/>
            <person name="De Montigny J."/>
            <person name="Jacques N."/>
            <person name="Jung P."/>
            <person name="Lemaire M."/>
            <person name="Mallet S."/>
            <person name="Morel G."/>
            <person name="Richard G.F."/>
            <person name="Sarkar A."/>
            <person name="Savel G."/>
            <person name="Schacherer J."/>
            <person name="Seret M.L."/>
            <person name="Talla E."/>
            <person name="Samson G."/>
            <person name="Jubin C."/>
            <person name="Poulain J."/>
            <person name="Vacherie B."/>
            <person name="Barbe V."/>
            <person name="Pelletier E."/>
            <person name="Sherman D.J."/>
            <person name="Westhof E."/>
            <person name="Weissenbach J."/>
            <person name="Baret P.V."/>
            <person name="Wincker P."/>
            <person name="Gaillardin C."/>
            <person name="Dujon B."/>
            <person name="Souciet J.L."/>
        </authorList>
    </citation>
    <scope>NUCLEOTIDE SEQUENCE [LARGE SCALE GENOMIC DNA]</scope>
    <source>
        <strain evidence="12">ATCC MYA-4447 / BCRC 22081 / CBS 7064 / NBRC 10061 / NRRL Y-12695</strain>
    </source>
</reference>
<dbReference type="SUPFAM" id="SSF88723">
    <property type="entry name" value="PIN domain-like"/>
    <property type="match status" value="1"/>
</dbReference>
<keyword evidence="4" id="KW-0539">Nucleus</keyword>
<evidence type="ECO:0000256" key="8">
    <source>
        <dbReference type="SAM" id="MobiDB-lite"/>
    </source>
</evidence>
<feature type="compositionally biased region" description="Basic and acidic residues" evidence="8">
    <location>
        <begin position="241"/>
        <end position="252"/>
    </location>
</feature>
<evidence type="ECO:0000256" key="3">
    <source>
        <dbReference type="ARBA" id="ARBA00022552"/>
    </source>
</evidence>
<dbReference type="eggNOG" id="KOG3164">
    <property type="taxonomic scope" value="Eukaryota"/>
</dbReference>
<dbReference type="OMA" id="LPERECM"/>
<keyword evidence="2" id="KW-0690">Ribosome biogenesis</keyword>
<dbReference type="PANTHER" id="PTHR12416">
    <property type="entry name" value="RRNA-PROCESSING PROTEIN UTP23 HOMOLOG"/>
    <property type="match status" value="1"/>
</dbReference>
<evidence type="ECO:0000256" key="5">
    <source>
        <dbReference type="ARBA" id="ARBA00037300"/>
    </source>
</evidence>
<evidence type="ECO:0000313" key="11">
    <source>
        <dbReference type="EMBL" id="CCE85106.1"/>
    </source>
</evidence>
<dbReference type="Pfam" id="PF04900">
    <property type="entry name" value="Fcf1"/>
    <property type="match status" value="1"/>
</dbReference>
<evidence type="ECO:0000256" key="4">
    <source>
        <dbReference type="ARBA" id="ARBA00023242"/>
    </source>
</evidence>
<evidence type="ECO:0000256" key="2">
    <source>
        <dbReference type="ARBA" id="ARBA00022517"/>
    </source>
</evidence>
<dbReference type="GO" id="GO:0006364">
    <property type="term" value="P:rRNA processing"/>
    <property type="evidence" value="ECO:0007669"/>
    <property type="project" value="UniProtKB-KW"/>
</dbReference>
<feature type="domain" description="UTP23 sensor motif region" evidence="9">
    <location>
        <begin position="195"/>
        <end position="213"/>
    </location>
</feature>
<feature type="compositionally biased region" description="Basic and acidic residues" evidence="8">
    <location>
        <begin position="218"/>
        <end position="228"/>
    </location>
</feature>
<sequence length="270" mass="30169">MRQKRSKAYKKQMGLYVHAFKFRDPFQVLVDDEFIRICDKASLDVVRGLTRILHGGVKPMITQCCIQALYASRNQHVIDLAKSFERRKCNHSIKDPLTSGECLKSVVDVEGQNKHRYIVATQDVGARKHFRKVPGTPLIYMNPTVMVMEPLSDASSKVIKDIENRKLTGGLNDVNSGKIVPEQAAAEQDGQPPVKKRKGPKGPNPLSVKKKKSNPEAAKAESKSEDEKKKRKRKRSHKSHKSSEATESDENKNAASPTPEAPDNNENSST</sequence>
<feature type="region of interest" description="Disordered" evidence="8">
    <location>
        <begin position="183"/>
        <end position="270"/>
    </location>
</feature>
<gene>
    <name evidence="10" type="primary">Piso0_004678</name>
    <name evidence="10" type="ORF">GNLVRS01_PISO0K22164g</name>
    <name evidence="11" type="ORF">GNLVRS01_PISO0L22165g</name>
</gene>
<dbReference type="CDD" id="cd09865">
    <property type="entry name" value="PIN_ScUtp23p-like"/>
    <property type="match status" value="1"/>
</dbReference>
<protein>
    <recommendedName>
        <fullName evidence="7">U three protein 23</fullName>
    </recommendedName>
</protein>
<evidence type="ECO:0000313" key="12">
    <source>
        <dbReference type="Proteomes" id="UP000005222"/>
    </source>
</evidence>
<dbReference type="Proteomes" id="UP000005222">
    <property type="component" value="Chromosome L"/>
</dbReference>
<keyword evidence="3" id="KW-0698">rRNA processing</keyword>
<dbReference type="EMBL" id="FO082049">
    <property type="protein sequence ID" value="CCE84075.1"/>
    <property type="molecule type" value="Genomic_DNA"/>
</dbReference>
<dbReference type="Pfam" id="PF24779">
    <property type="entry name" value="UTP23_sensor"/>
    <property type="match status" value="1"/>
</dbReference>
<evidence type="ECO:0000256" key="6">
    <source>
        <dbReference type="ARBA" id="ARBA00038503"/>
    </source>
</evidence>